<keyword evidence="3" id="KW-1185">Reference proteome</keyword>
<accession>A0A7W6A5W2</accession>
<name>A0A7W6A5W2_9SPHN</name>
<evidence type="ECO:0000256" key="1">
    <source>
        <dbReference type="SAM" id="SignalP"/>
    </source>
</evidence>
<comment type="caution">
    <text evidence="2">The sequence shown here is derived from an EMBL/GenBank/DDBJ whole genome shotgun (WGS) entry which is preliminary data.</text>
</comment>
<feature type="chain" id="PRO_5030858722" evidence="1">
    <location>
        <begin position="19"/>
        <end position="322"/>
    </location>
</feature>
<proteinExistence type="predicted"/>
<evidence type="ECO:0000313" key="3">
    <source>
        <dbReference type="Proteomes" id="UP000538670"/>
    </source>
</evidence>
<sequence>MTMSMILPFLVAALSVSAVPCADGDWIFKAGDTSLFRFGVHASPQGLKATWDRPQDFDFDKENFTNVTGPVIRRTAIKVQPVGDDLELTFDDPRPGATPDIFRLHCLADGQVSAMYQGVAFEPFLLGRAVPGKDTLGPWTAGGIYRQKMDYPTNAEMSAIFKADQDDRRRPNIDWSVVGPADAKRKARTQELLDAGALHSGDDFYHAAFLFQHGDGPGDYLKAHLLAMIAAARGKPKAVWIASATLDRYLQSIGKPQVLGTQYSIPRGGAVTQEPYDKALVSDALRQALRVPSLAEQDKRRQALADEVAAEAKAQTAVSPKP</sequence>
<dbReference type="RefSeq" id="WP_240456140.1">
    <property type="nucleotide sequence ID" value="NZ_JACIDH010000001.1"/>
</dbReference>
<organism evidence="2 3">
    <name type="scientific">Sphingomonas pseudosanguinis</name>
    <dbReference type="NCBI Taxonomy" id="413712"/>
    <lineage>
        <taxon>Bacteria</taxon>
        <taxon>Pseudomonadati</taxon>
        <taxon>Pseudomonadota</taxon>
        <taxon>Alphaproteobacteria</taxon>
        <taxon>Sphingomonadales</taxon>
        <taxon>Sphingomonadaceae</taxon>
        <taxon>Sphingomonas</taxon>
    </lineage>
</organism>
<protein>
    <submittedName>
        <fullName evidence="2">Uncharacterized protein</fullName>
    </submittedName>
</protein>
<reference evidence="2 3" key="1">
    <citation type="submission" date="2020-08" db="EMBL/GenBank/DDBJ databases">
        <title>Genomic Encyclopedia of Type Strains, Phase IV (KMG-IV): sequencing the most valuable type-strain genomes for metagenomic binning, comparative biology and taxonomic classification.</title>
        <authorList>
            <person name="Goeker M."/>
        </authorList>
    </citation>
    <scope>NUCLEOTIDE SEQUENCE [LARGE SCALE GENOMIC DNA]</scope>
    <source>
        <strain evidence="2 3">DSM 19512</strain>
    </source>
</reference>
<dbReference type="EMBL" id="JACIDH010000001">
    <property type="protein sequence ID" value="MBB3877716.1"/>
    <property type="molecule type" value="Genomic_DNA"/>
</dbReference>
<gene>
    <name evidence="2" type="ORF">GGR48_000119</name>
</gene>
<keyword evidence="1" id="KW-0732">Signal</keyword>
<feature type="signal peptide" evidence="1">
    <location>
        <begin position="1"/>
        <end position="18"/>
    </location>
</feature>
<dbReference type="AlphaFoldDB" id="A0A7W6A5W2"/>
<dbReference type="Proteomes" id="UP000538670">
    <property type="component" value="Unassembled WGS sequence"/>
</dbReference>
<evidence type="ECO:0000313" key="2">
    <source>
        <dbReference type="EMBL" id="MBB3877716.1"/>
    </source>
</evidence>